<evidence type="ECO:0000313" key="2">
    <source>
        <dbReference type="EMBL" id="MBW5481257.1"/>
    </source>
</evidence>
<keyword evidence="3" id="KW-1185">Reference proteome</keyword>
<organism evidence="2 3">
    <name type="scientific">Streptomyces bambusae</name>
    <dbReference type="NCBI Taxonomy" id="1550616"/>
    <lineage>
        <taxon>Bacteria</taxon>
        <taxon>Bacillati</taxon>
        <taxon>Actinomycetota</taxon>
        <taxon>Actinomycetes</taxon>
        <taxon>Kitasatosporales</taxon>
        <taxon>Streptomycetaceae</taxon>
        <taxon>Streptomyces</taxon>
    </lineage>
</organism>
<evidence type="ECO:0000313" key="3">
    <source>
        <dbReference type="Proteomes" id="UP000812013"/>
    </source>
</evidence>
<dbReference type="Proteomes" id="UP000812013">
    <property type="component" value="Unassembled WGS sequence"/>
</dbReference>
<reference evidence="2 3" key="1">
    <citation type="submission" date="2019-12" db="EMBL/GenBank/DDBJ databases">
        <title>Genome sequence of Streptomyces bambusae.</title>
        <authorList>
            <person name="Bansal K."/>
            <person name="Choksket S."/>
            <person name="Korpole S."/>
            <person name="Patil P.B."/>
        </authorList>
    </citation>
    <scope>NUCLEOTIDE SEQUENCE [LARGE SCALE GENOMIC DNA]</scope>
    <source>
        <strain evidence="2 3">SK60</strain>
    </source>
</reference>
<dbReference type="RefSeq" id="WP_219665139.1">
    <property type="nucleotide sequence ID" value="NZ_WTFF01000017.1"/>
</dbReference>
<sequence length="148" mass="15555">MAWDEWEQIKADSGAQQSVSTRLNQLAPAAGGGGVGKPDMAASPAAKKAAAKAINEDLEPGVTRDGKHTAESMGAAVKEFGPKDGHGWDTSSALKKAHETWERQVTMLLGRLASEKQALSATGVSFQSNELDTTARLALARQSRINGI</sequence>
<comment type="caution">
    <text evidence="2">The sequence shown here is derived from an EMBL/GenBank/DDBJ whole genome shotgun (WGS) entry which is preliminary data.</text>
</comment>
<feature type="compositionally biased region" description="Polar residues" evidence="1">
    <location>
        <begin position="14"/>
        <end position="24"/>
    </location>
</feature>
<feature type="compositionally biased region" description="Low complexity" evidence="1">
    <location>
        <begin position="37"/>
        <end position="52"/>
    </location>
</feature>
<gene>
    <name evidence="2" type="ORF">GPJ59_05020</name>
</gene>
<name>A0ABS6Z0I4_9ACTN</name>
<feature type="region of interest" description="Disordered" evidence="1">
    <location>
        <begin position="1"/>
        <end position="52"/>
    </location>
</feature>
<protein>
    <submittedName>
        <fullName evidence="2">Uncharacterized protein</fullName>
    </submittedName>
</protein>
<dbReference type="EMBL" id="WTFF01000017">
    <property type="protein sequence ID" value="MBW5481257.1"/>
    <property type="molecule type" value="Genomic_DNA"/>
</dbReference>
<accession>A0ABS6Z0I4</accession>
<evidence type="ECO:0000256" key="1">
    <source>
        <dbReference type="SAM" id="MobiDB-lite"/>
    </source>
</evidence>
<proteinExistence type="predicted"/>